<evidence type="ECO:0000313" key="4">
    <source>
        <dbReference type="EMBL" id="MFC5653014.1"/>
    </source>
</evidence>
<dbReference type="EC" id="2.1.1.172" evidence="4"/>
<name>A0ABW0W8H7_9BACL</name>
<dbReference type="Gene3D" id="3.40.50.150">
    <property type="entry name" value="Vaccinia Virus protein VP39"/>
    <property type="match status" value="1"/>
</dbReference>
<protein>
    <submittedName>
        <fullName evidence="4">Class I SAM-dependent methyltransferase</fullName>
        <ecNumber evidence="4">2.1.1.172</ecNumber>
        <ecNumber evidence="4">2.1.1.174</ecNumber>
    </submittedName>
</protein>
<dbReference type="RefSeq" id="WP_379191674.1">
    <property type="nucleotide sequence ID" value="NZ_JBHSOW010000114.1"/>
</dbReference>
<dbReference type="PANTHER" id="PTHR47816:SF4">
    <property type="entry name" value="RIBOSOMAL RNA SMALL SUBUNIT METHYLTRANSFERASE C"/>
    <property type="match status" value="1"/>
</dbReference>
<evidence type="ECO:0000259" key="3">
    <source>
        <dbReference type="Pfam" id="PF05175"/>
    </source>
</evidence>
<reference evidence="5" key="1">
    <citation type="journal article" date="2019" name="Int. J. Syst. Evol. Microbiol.">
        <title>The Global Catalogue of Microorganisms (GCM) 10K type strain sequencing project: providing services to taxonomists for standard genome sequencing and annotation.</title>
        <authorList>
            <consortium name="The Broad Institute Genomics Platform"/>
            <consortium name="The Broad Institute Genome Sequencing Center for Infectious Disease"/>
            <person name="Wu L."/>
            <person name="Ma J."/>
        </authorList>
    </citation>
    <scope>NUCLEOTIDE SEQUENCE [LARGE SCALE GENOMIC DNA]</scope>
    <source>
        <strain evidence="5">CGMCC 1.3240</strain>
    </source>
</reference>
<evidence type="ECO:0000313" key="5">
    <source>
        <dbReference type="Proteomes" id="UP001596047"/>
    </source>
</evidence>
<sequence>MSDHYYTQKPSVKSEKQQLETTLRGHKMRFNTDSGVFSKTGIDFGSRVLIEALDLDDAAQVLDVGCGYGPIGITAAMLASKGHVTMIDINERAIELALENAKLNGVSNVSVLQSDLFERVSDLKFDVIITNPPIRAGKEVVHRIFEDGEKLLRPGGSMWVVIQKKQGAPSALAKLESLFAKVEEVTKDKGYRIFRAKKEEKEKPY</sequence>
<dbReference type="InterPro" id="IPR007848">
    <property type="entry name" value="Small_mtfrase_dom"/>
</dbReference>
<feature type="domain" description="Methyltransferase small" evidence="3">
    <location>
        <begin position="28"/>
        <end position="194"/>
    </location>
</feature>
<dbReference type="EMBL" id="JBHSOW010000114">
    <property type="protein sequence ID" value="MFC5653014.1"/>
    <property type="molecule type" value="Genomic_DNA"/>
</dbReference>
<comment type="caution">
    <text evidence="4">The sequence shown here is derived from an EMBL/GenBank/DDBJ whole genome shotgun (WGS) entry which is preliminary data.</text>
</comment>
<dbReference type="CDD" id="cd02440">
    <property type="entry name" value="AdoMet_MTases"/>
    <property type="match status" value="1"/>
</dbReference>
<dbReference type="GO" id="GO:0052914">
    <property type="term" value="F:16S rRNA (guanine(1207)-N(2))-methyltransferase activity"/>
    <property type="evidence" value="ECO:0007669"/>
    <property type="project" value="UniProtKB-EC"/>
</dbReference>
<dbReference type="SUPFAM" id="SSF53335">
    <property type="entry name" value="S-adenosyl-L-methionine-dependent methyltransferases"/>
    <property type="match status" value="1"/>
</dbReference>
<dbReference type="EC" id="2.1.1.174" evidence="4"/>
<dbReference type="Proteomes" id="UP001596047">
    <property type="component" value="Unassembled WGS sequence"/>
</dbReference>
<dbReference type="GO" id="GO:0052916">
    <property type="term" value="F:23S rRNA (guanine(1835)-N(2))-methyltransferase activity"/>
    <property type="evidence" value="ECO:0007669"/>
    <property type="project" value="UniProtKB-EC"/>
</dbReference>
<dbReference type="InterPro" id="IPR029063">
    <property type="entry name" value="SAM-dependent_MTases_sf"/>
</dbReference>
<dbReference type="InterPro" id="IPR046977">
    <property type="entry name" value="RsmC/RlmG"/>
</dbReference>
<evidence type="ECO:0000256" key="2">
    <source>
        <dbReference type="ARBA" id="ARBA00022679"/>
    </source>
</evidence>
<dbReference type="PANTHER" id="PTHR47816">
    <property type="entry name" value="RIBOSOMAL RNA SMALL SUBUNIT METHYLTRANSFERASE C"/>
    <property type="match status" value="1"/>
</dbReference>
<keyword evidence="1 4" id="KW-0489">Methyltransferase</keyword>
<organism evidence="4 5">
    <name type="scientific">Paenibacillus solisilvae</name>
    <dbReference type="NCBI Taxonomy" id="2486751"/>
    <lineage>
        <taxon>Bacteria</taxon>
        <taxon>Bacillati</taxon>
        <taxon>Bacillota</taxon>
        <taxon>Bacilli</taxon>
        <taxon>Bacillales</taxon>
        <taxon>Paenibacillaceae</taxon>
        <taxon>Paenibacillus</taxon>
    </lineage>
</organism>
<keyword evidence="5" id="KW-1185">Reference proteome</keyword>
<evidence type="ECO:0000256" key="1">
    <source>
        <dbReference type="ARBA" id="ARBA00022603"/>
    </source>
</evidence>
<dbReference type="Pfam" id="PF05175">
    <property type="entry name" value="MTS"/>
    <property type="match status" value="1"/>
</dbReference>
<gene>
    <name evidence="4" type="ORF">ACFPYJ_28685</name>
</gene>
<accession>A0ABW0W8H7</accession>
<proteinExistence type="predicted"/>
<keyword evidence="2 4" id="KW-0808">Transferase</keyword>